<dbReference type="GO" id="GO:0051694">
    <property type="term" value="P:pointed-end actin filament capping"/>
    <property type="evidence" value="ECO:0007669"/>
    <property type="project" value="InterPro"/>
</dbReference>
<dbReference type="GO" id="GO:0005865">
    <property type="term" value="C:striated muscle thin filament"/>
    <property type="evidence" value="ECO:0007669"/>
    <property type="project" value="TreeGrafter"/>
</dbReference>
<proteinExistence type="predicted"/>
<keyword evidence="5" id="KW-1185">Reference proteome</keyword>
<comment type="subcellular location">
    <subcellularLocation>
        <location evidence="1">Cytoplasm</location>
    </subcellularLocation>
</comment>
<dbReference type="GO" id="GO:0006936">
    <property type="term" value="P:muscle contraction"/>
    <property type="evidence" value="ECO:0007669"/>
    <property type="project" value="TreeGrafter"/>
</dbReference>
<evidence type="ECO:0000313" key="4">
    <source>
        <dbReference type="Ensembl" id="ENSFHEP00000007956.1"/>
    </source>
</evidence>
<evidence type="ECO:0000256" key="3">
    <source>
        <dbReference type="SAM" id="MobiDB-lite"/>
    </source>
</evidence>
<evidence type="ECO:0000256" key="1">
    <source>
        <dbReference type="ARBA" id="ARBA00004496"/>
    </source>
</evidence>
<sequence length="110" mass="12656">MSDPRNIDEDAILKGLSPQELEQLEYELQEMDPENAMLPAGMRQRDQTKKSPTGPFDRDALMQHLEKEALEHPDREDLVPFTGQKKGREEPLCIKRQHVSLSSALSFRKL</sequence>
<protein>
    <submittedName>
        <fullName evidence="4">Tropomodulin-4-like</fullName>
    </submittedName>
</protein>
<dbReference type="PANTHER" id="PTHR10901">
    <property type="entry name" value="TROPOMODULIN"/>
    <property type="match status" value="1"/>
</dbReference>
<dbReference type="GO" id="GO:0007015">
    <property type="term" value="P:actin filament organization"/>
    <property type="evidence" value="ECO:0007669"/>
    <property type="project" value="TreeGrafter"/>
</dbReference>
<dbReference type="PANTHER" id="PTHR10901:SF9">
    <property type="entry name" value="TROPOMODULIN-4"/>
    <property type="match status" value="1"/>
</dbReference>
<dbReference type="InterPro" id="IPR004934">
    <property type="entry name" value="TMOD"/>
</dbReference>
<dbReference type="Pfam" id="PF03250">
    <property type="entry name" value="Tropomodulin"/>
    <property type="match status" value="1"/>
</dbReference>
<feature type="region of interest" description="Disordered" evidence="3">
    <location>
        <begin position="38"/>
        <end position="57"/>
    </location>
</feature>
<reference evidence="4" key="1">
    <citation type="submission" date="2025-08" db="UniProtKB">
        <authorList>
            <consortium name="Ensembl"/>
        </authorList>
    </citation>
    <scope>IDENTIFICATION</scope>
</reference>
<dbReference type="AlphaFoldDB" id="A0A3Q2P6J8"/>
<dbReference type="Ensembl" id="ENSFHET00000002987.1">
    <property type="protein sequence ID" value="ENSFHEP00000007956.1"/>
    <property type="gene ID" value="ENSFHEG00000009099.1"/>
</dbReference>
<keyword evidence="2" id="KW-0963">Cytoplasm</keyword>
<dbReference type="GO" id="GO:0030239">
    <property type="term" value="P:myofibril assembly"/>
    <property type="evidence" value="ECO:0007669"/>
    <property type="project" value="TreeGrafter"/>
</dbReference>
<evidence type="ECO:0000313" key="5">
    <source>
        <dbReference type="Proteomes" id="UP000265000"/>
    </source>
</evidence>
<name>A0A3Q2P6J8_FUNHE</name>
<dbReference type="GO" id="GO:0005523">
    <property type="term" value="F:tropomyosin binding"/>
    <property type="evidence" value="ECO:0007669"/>
    <property type="project" value="InterPro"/>
</dbReference>
<dbReference type="GeneTree" id="ENSGT00940000158734"/>
<dbReference type="Proteomes" id="UP000265000">
    <property type="component" value="Unplaced"/>
</dbReference>
<reference evidence="4" key="2">
    <citation type="submission" date="2025-09" db="UniProtKB">
        <authorList>
            <consortium name="Ensembl"/>
        </authorList>
    </citation>
    <scope>IDENTIFICATION</scope>
</reference>
<organism evidence="4 5">
    <name type="scientific">Fundulus heteroclitus</name>
    <name type="common">Killifish</name>
    <name type="synonym">Mummichog</name>
    <dbReference type="NCBI Taxonomy" id="8078"/>
    <lineage>
        <taxon>Eukaryota</taxon>
        <taxon>Metazoa</taxon>
        <taxon>Chordata</taxon>
        <taxon>Craniata</taxon>
        <taxon>Vertebrata</taxon>
        <taxon>Euteleostomi</taxon>
        <taxon>Actinopterygii</taxon>
        <taxon>Neopterygii</taxon>
        <taxon>Teleostei</taxon>
        <taxon>Neoteleostei</taxon>
        <taxon>Acanthomorphata</taxon>
        <taxon>Ovalentaria</taxon>
        <taxon>Atherinomorphae</taxon>
        <taxon>Cyprinodontiformes</taxon>
        <taxon>Fundulidae</taxon>
        <taxon>Fundulus</taxon>
    </lineage>
</organism>
<accession>A0A3Q2P6J8</accession>
<dbReference type="STRING" id="8078.ENSFHEP00000007956"/>
<evidence type="ECO:0000256" key="2">
    <source>
        <dbReference type="ARBA" id="ARBA00022490"/>
    </source>
</evidence>